<accession>A0A076PMV4</accession>
<name>A0A076PMV4_COMTE</name>
<reference evidence="3 4" key="1">
    <citation type="journal article" date="2014" name="Genome Announc.">
        <title>Complete Genome Sequence of Polychlorinated Biphenyl Degrader Comamonas testosteroni TK102 (NBRC 109938).</title>
        <authorList>
            <person name="Fukuda K."/>
            <person name="Hosoyama A."/>
            <person name="Tsuchikane K."/>
            <person name="Ohji S."/>
            <person name="Yamazoe A."/>
            <person name="Fujita N."/>
            <person name="Shintani M."/>
            <person name="Kimbara K."/>
        </authorList>
    </citation>
    <scope>NUCLEOTIDE SEQUENCE [LARGE SCALE GENOMIC DNA]</scope>
    <source>
        <strain evidence="3">TK102</strain>
    </source>
</reference>
<dbReference type="RefSeq" id="WP_043374239.1">
    <property type="nucleotide sequence ID" value="NZ_CP006704.1"/>
</dbReference>
<organism evidence="3 4">
    <name type="scientific">Comamonas testosteroni TK102</name>
    <dbReference type="NCBI Taxonomy" id="1392005"/>
    <lineage>
        <taxon>Bacteria</taxon>
        <taxon>Pseudomonadati</taxon>
        <taxon>Pseudomonadota</taxon>
        <taxon>Betaproteobacteria</taxon>
        <taxon>Burkholderiales</taxon>
        <taxon>Comamonadaceae</taxon>
        <taxon>Comamonas</taxon>
    </lineage>
</organism>
<keyword evidence="2" id="KW-0812">Transmembrane</keyword>
<dbReference type="KEGG" id="ctes:O987_20430"/>
<protein>
    <submittedName>
        <fullName evidence="3">Uncharacterized protein</fullName>
    </submittedName>
</protein>
<feature type="transmembrane region" description="Helical" evidence="2">
    <location>
        <begin position="54"/>
        <end position="72"/>
    </location>
</feature>
<dbReference type="EMBL" id="CP006704">
    <property type="protein sequence ID" value="AIJ48179.1"/>
    <property type="molecule type" value="Genomic_DNA"/>
</dbReference>
<feature type="region of interest" description="Disordered" evidence="1">
    <location>
        <begin position="224"/>
        <end position="251"/>
    </location>
</feature>
<evidence type="ECO:0000313" key="4">
    <source>
        <dbReference type="Proteomes" id="UP000028782"/>
    </source>
</evidence>
<evidence type="ECO:0000256" key="1">
    <source>
        <dbReference type="SAM" id="MobiDB-lite"/>
    </source>
</evidence>
<feature type="transmembrane region" description="Helical" evidence="2">
    <location>
        <begin position="78"/>
        <end position="95"/>
    </location>
</feature>
<gene>
    <name evidence="3" type="ORF">O987_20430</name>
</gene>
<sequence length="353" mass="38522">MKRPASKGKQPEASNTLRRFSPRARVREWMFARLPRSDQLTLTQGNVYILPSRAGWAMLATLIVLLIAAINYQLNLGYLLTFLLAGSAAASMVVGHGNLRGLQLSLGGAGSQGNASGGCFAHAPCPMHISLHNARRSRRWGIGLALHQARQSADHSDAWTWVDIPEQGSTAVQLSFMPTRRGRQELPAVSILTRYPLGAFRVWALWRPHTEVWVYPAPETHAPPLPAASPGAGGQSSAQVRSGDEFDGVRSYQNGDPLKLVVWKKAAQSFATGGHQLVSRDRPMAHHHRLWLDVRHTGLADHEARLSRLAAWVLMAQQQGRTWGLRLPGGQEIAPASGAQHTTRCLEALAACP</sequence>
<dbReference type="PANTHER" id="PTHR34351">
    <property type="entry name" value="SLR1927 PROTEIN-RELATED"/>
    <property type="match status" value="1"/>
</dbReference>
<dbReference type="Proteomes" id="UP000028782">
    <property type="component" value="Chromosome"/>
</dbReference>
<dbReference type="HOGENOM" id="CLU_054568_0_1_4"/>
<dbReference type="PANTHER" id="PTHR34351:SF1">
    <property type="entry name" value="SLR1927 PROTEIN"/>
    <property type="match status" value="1"/>
</dbReference>
<evidence type="ECO:0000256" key="2">
    <source>
        <dbReference type="SAM" id="Phobius"/>
    </source>
</evidence>
<keyword evidence="2" id="KW-1133">Transmembrane helix</keyword>
<keyword evidence="2" id="KW-0472">Membrane</keyword>
<dbReference type="AlphaFoldDB" id="A0A076PMV4"/>
<proteinExistence type="predicted"/>
<evidence type="ECO:0000313" key="3">
    <source>
        <dbReference type="EMBL" id="AIJ48179.1"/>
    </source>
</evidence>